<organism evidence="6 7">
    <name type="scientific">Wickerhamomyces pijperi</name>
    <name type="common">Yeast</name>
    <name type="synonym">Pichia pijperi</name>
    <dbReference type="NCBI Taxonomy" id="599730"/>
    <lineage>
        <taxon>Eukaryota</taxon>
        <taxon>Fungi</taxon>
        <taxon>Dikarya</taxon>
        <taxon>Ascomycota</taxon>
        <taxon>Saccharomycotina</taxon>
        <taxon>Saccharomycetes</taxon>
        <taxon>Phaffomycetales</taxon>
        <taxon>Wickerhamomycetaceae</taxon>
        <taxon>Wickerhamomyces</taxon>
    </lineage>
</organism>
<dbReference type="InterPro" id="IPR040049">
    <property type="entry name" value="Ribosomal_mS25/mL61"/>
</dbReference>
<keyword evidence="7" id="KW-1185">Reference proteome</keyword>
<dbReference type="Pfam" id="PF05047">
    <property type="entry name" value="L51_S25_CI-B8"/>
    <property type="match status" value="1"/>
</dbReference>
<keyword evidence="4" id="KW-0687">Ribonucleoprotein</keyword>
<dbReference type="SUPFAM" id="SSF52833">
    <property type="entry name" value="Thioredoxin-like"/>
    <property type="match status" value="1"/>
</dbReference>
<evidence type="ECO:0000256" key="3">
    <source>
        <dbReference type="ARBA" id="ARBA00023128"/>
    </source>
</evidence>
<comment type="subcellular location">
    <subcellularLocation>
        <location evidence="1">Mitochondrion</location>
    </subcellularLocation>
</comment>
<dbReference type="InterPro" id="IPR036249">
    <property type="entry name" value="Thioredoxin-like_sf"/>
</dbReference>
<dbReference type="GO" id="GO:0005840">
    <property type="term" value="C:ribosome"/>
    <property type="evidence" value="ECO:0007669"/>
    <property type="project" value="UniProtKB-KW"/>
</dbReference>
<keyword evidence="3" id="KW-0496">Mitochondrion</keyword>
<dbReference type="Gene3D" id="3.40.30.10">
    <property type="entry name" value="Glutaredoxin"/>
    <property type="match status" value="1"/>
</dbReference>
<gene>
    <name evidence="6" type="ORF">WICPIJ_001963</name>
</gene>
<name>A0A9P8TQ89_WICPI</name>
<dbReference type="OrthoDB" id="1696305at2759"/>
<evidence type="ECO:0000256" key="1">
    <source>
        <dbReference type="ARBA" id="ARBA00004173"/>
    </source>
</evidence>
<dbReference type="GO" id="GO:1990904">
    <property type="term" value="C:ribonucleoprotein complex"/>
    <property type="evidence" value="ECO:0007669"/>
    <property type="project" value="UniProtKB-KW"/>
</dbReference>
<reference evidence="6" key="1">
    <citation type="journal article" date="2021" name="Open Biol.">
        <title>Shared evolutionary footprints suggest mitochondrial oxidative damage underlies multiple complex I losses in fungi.</title>
        <authorList>
            <person name="Schikora-Tamarit M.A."/>
            <person name="Marcet-Houben M."/>
            <person name="Nosek J."/>
            <person name="Gabaldon T."/>
        </authorList>
    </citation>
    <scope>NUCLEOTIDE SEQUENCE</scope>
    <source>
        <strain evidence="6">CBS2887</strain>
    </source>
</reference>
<dbReference type="InterPro" id="IPR007741">
    <property type="entry name" value="Ribosomal_mL43/mS25/NADH_DH"/>
</dbReference>
<evidence type="ECO:0000259" key="5">
    <source>
        <dbReference type="SMART" id="SM00916"/>
    </source>
</evidence>
<evidence type="ECO:0000313" key="6">
    <source>
        <dbReference type="EMBL" id="KAH3687050.1"/>
    </source>
</evidence>
<proteinExistence type="predicted"/>
<dbReference type="GO" id="GO:0003735">
    <property type="term" value="F:structural constituent of ribosome"/>
    <property type="evidence" value="ECO:0007669"/>
    <property type="project" value="InterPro"/>
</dbReference>
<comment type="caution">
    <text evidence="6">The sequence shown here is derived from an EMBL/GenBank/DDBJ whole genome shotgun (WGS) entry which is preliminary data.</text>
</comment>
<reference evidence="6" key="2">
    <citation type="submission" date="2021-01" db="EMBL/GenBank/DDBJ databases">
        <authorList>
            <person name="Schikora-Tamarit M.A."/>
        </authorList>
    </citation>
    <scope>NUCLEOTIDE SEQUENCE</scope>
    <source>
        <strain evidence="6">CBS2887</strain>
    </source>
</reference>
<dbReference type="PANTHER" id="PTHR13274:SF2">
    <property type="entry name" value="SMALL RIBOSOMAL SUBUNIT PROTEIN MS25"/>
    <property type="match status" value="1"/>
</dbReference>
<keyword evidence="2" id="KW-0689">Ribosomal protein</keyword>
<feature type="domain" description="Ribosomal protein/NADH dehydrogenase" evidence="5">
    <location>
        <begin position="42"/>
        <end position="125"/>
    </location>
</feature>
<dbReference type="GO" id="GO:0005739">
    <property type="term" value="C:mitochondrion"/>
    <property type="evidence" value="ECO:0007669"/>
    <property type="project" value="UniProtKB-SubCell"/>
</dbReference>
<protein>
    <recommendedName>
        <fullName evidence="5">Ribosomal protein/NADH dehydrogenase domain-containing protein</fullName>
    </recommendedName>
</protein>
<accession>A0A9P8TQ89</accession>
<dbReference type="AlphaFoldDB" id="A0A9P8TQ89"/>
<evidence type="ECO:0000256" key="4">
    <source>
        <dbReference type="ARBA" id="ARBA00023274"/>
    </source>
</evidence>
<dbReference type="Proteomes" id="UP000774326">
    <property type="component" value="Unassembled WGS sequence"/>
</dbReference>
<evidence type="ECO:0000256" key="2">
    <source>
        <dbReference type="ARBA" id="ARBA00022980"/>
    </source>
</evidence>
<sequence length="133" mass="15160">MSSALPKSKLARHITRLNLLSTGPGSVKVSPTVESIELIFKQRSPKGHLGARKFWRENLPRIQYHNPHLSITVRRIEPETKKQESEIPALLKINYNNGQESKITKIKYLFNEDILQKFVKLTDAKAVETTAVN</sequence>
<dbReference type="PANTHER" id="PTHR13274">
    <property type="entry name" value="MITOCHONDRIAL RIBOSOMAL PROTEIN S25"/>
    <property type="match status" value="1"/>
</dbReference>
<dbReference type="EMBL" id="JAEUBG010001036">
    <property type="protein sequence ID" value="KAH3687050.1"/>
    <property type="molecule type" value="Genomic_DNA"/>
</dbReference>
<dbReference type="SMART" id="SM00916">
    <property type="entry name" value="L51_S25_CI-B8"/>
    <property type="match status" value="1"/>
</dbReference>
<evidence type="ECO:0000313" key="7">
    <source>
        <dbReference type="Proteomes" id="UP000774326"/>
    </source>
</evidence>